<keyword evidence="3" id="KW-1185">Reference proteome</keyword>
<dbReference type="OrthoDB" id="3365698at2759"/>
<name>A0A284QYM7_ARMOS</name>
<evidence type="ECO:0000313" key="2">
    <source>
        <dbReference type="EMBL" id="SJL01515.1"/>
    </source>
</evidence>
<accession>A0A284QYM7</accession>
<reference evidence="3" key="1">
    <citation type="journal article" date="2017" name="Nat. Ecol. Evol.">
        <title>Genome expansion and lineage-specific genetic innovations in the forest pathogenic fungi Armillaria.</title>
        <authorList>
            <person name="Sipos G."/>
            <person name="Prasanna A.N."/>
            <person name="Walter M.C."/>
            <person name="O'Connor E."/>
            <person name="Balint B."/>
            <person name="Krizsan K."/>
            <person name="Kiss B."/>
            <person name="Hess J."/>
            <person name="Varga T."/>
            <person name="Slot J."/>
            <person name="Riley R."/>
            <person name="Boka B."/>
            <person name="Rigling D."/>
            <person name="Barry K."/>
            <person name="Lee J."/>
            <person name="Mihaltcheva S."/>
            <person name="LaButti K."/>
            <person name="Lipzen A."/>
            <person name="Waldron R."/>
            <person name="Moloney N.M."/>
            <person name="Sperisen C."/>
            <person name="Kredics L."/>
            <person name="Vagvoelgyi C."/>
            <person name="Patrignani A."/>
            <person name="Fitzpatrick D."/>
            <person name="Nagy I."/>
            <person name="Doyle S."/>
            <person name="Anderson J.B."/>
            <person name="Grigoriev I.V."/>
            <person name="Gueldener U."/>
            <person name="Muensterkoetter M."/>
            <person name="Nagy L.G."/>
        </authorList>
    </citation>
    <scope>NUCLEOTIDE SEQUENCE [LARGE SCALE GENOMIC DNA]</scope>
    <source>
        <strain evidence="3">C18/9</strain>
    </source>
</reference>
<dbReference type="InterPro" id="IPR001810">
    <property type="entry name" value="F-box_dom"/>
</dbReference>
<dbReference type="PROSITE" id="PS50181">
    <property type="entry name" value="FBOX"/>
    <property type="match status" value="1"/>
</dbReference>
<protein>
    <recommendedName>
        <fullName evidence="1">F-box domain-containing protein</fullName>
    </recommendedName>
</protein>
<sequence length="443" mass="50120">MTDKSVILPPELLAEIFEYETPYEVLDSSSGLWVFSRVCRAWRAAVLSFPHLWSDMIVSSGDSDKHTQAKNSPFALLKNALIRSGHHKLNVTFRLPETSQIGRILFYLLESHSCRWKEVSFMIPGDFVDNFSFHGRIPVLSRLLLNNLGPAPLSVTKVFTIAPHLREVTFSGVRGASTPLPWTQIISFTDDRDDGGASPTSDDDYVHILQNAPTMCSLHAFRPATFARPIPALQKIRQTSLRELSVSESDDLRFLTSLELPSLDTFVTRVASERMYGFYTNAPDHLRALLTGSQSPLRHLTVTDKLFTLRIYPLLESIPNLMTLTLNFYHRPIQNEFISRMTGRDGQGDMDLLPRLKELTMRVSHSATEQPFGKGLTEMITNRWAARQYRIKSVVLESTGSMAKAEDLFTQVEYDKFTRMKMDGLGVKIGIRESDTAKVVYLL</sequence>
<organism evidence="2 3">
    <name type="scientific">Armillaria ostoyae</name>
    <name type="common">Armillaria root rot fungus</name>
    <dbReference type="NCBI Taxonomy" id="47428"/>
    <lineage>
        <taxon>Eukaryota</taxon>
        <taxon>Fungi</taxon>
        <taxon>Dikarya</taxon>
        <taxon>Basidiomycota</taxon>
        <taxon>Agaricomycotina</taxon>
        <taxon>Agaricomycetes</taxon>
        <taxon>Agaricomycetidae</taxon>
        <taxon>Agaricales</taxon>
        <taxon>Marasmiineae</taxon>
        <taxon>Physalacriaceae</taxon>
        <taxon>Armillaria</taxon>
    </lineage>
</organism>
<dbReference type="InterPro" id="IPR036047">
    <property type="entry name" value="F-box-like_dom_sf"/>
</dbReference>
<feature type="domain" description="F-box" evidence="1">
    <location>
        <begin position="2"/>
        <end position="56"/>
    </location>
</feature>
<dbReference type="Pfam" id="PF12937">
    <property type="entry name" value="F-box-like"/>
    <property type="match status" value="1"/>
</dbReference>
<dbReference type="EMBL" id="FUEG01000003">
    <property type="protein sequence ID" value="SJL01515.1"/>
    <property type="molecule type" value="Genomic_DNA"/>
</dbReference>
<proteinExistence type="predicted"/>
<dbReference type="OMA" id="ASERMYG"/>
<evidence type="ECO:0000313" key="3">
    <source>
        <dbReference type="Proteomes" id="UP000219338"/>
    </source>
</evidence>
<dbReference type="AlphaFoldDB" id="A0A284QYM7"/>
<gene>
    <name evidence="2" type="ORF">ARMOST_04837</name>
</gene>
<dbReference type="Proteomes" id="UP000219338">
    <property type="component" value="Unassembled WGS sequence"/>
</dbReference>
<evidence type="ECO:0000259" key="1">
    <source>
        <dbReference type="PROSITE" id="PS50181"/>
    </source>
</evidence>
<dbReference type="SUPFAM" id="SSF81383">
    <property type="entry name" value="F-box domain"/>
    <property type="match status" value="1"/>
</dbReference>
<dbReference type="Gene3D" id="1.20.1280.50">
    <property type="match status" value="1"/>
</dbReference>